<proteinExistence type="predicted"/>
<protein>
    <recommendedName>
        <fullName evidence="3">Short-chain dehydrogenase</fullName>
    </recommendedName>
</protein>
<name>A0AAE2ZJH4_9HYPH</name>
<evidence type="ECO:0008006" key="3">
    <source>
        <dbReference type="Google" id="ProtNLM"/>
    </source>
</evidence>
<dbReference type="RefSeq" id="WP_220228595.1">
    <property type="nucleotide sequence ID" value="NZ_JAICBX010000002.1"/>
</dbReference>
<comment type="caution">
    <text evidence="1">The sequence shown here is derived from an EMBL/GenBank/DDBJ whole genome shotgun (WGS) entry which is preliminary data.</text>
</comment>
<dbReference type="AlphaFoldDB" id="A0AAE2ZJH4"/>
<dbReference type="Proteomes" id="UP001196509">
    <property type="component" value="Unassembled WGS sequence"/>
</dbReference>
<keyword evidence="2" id="KW-1185">Reference proteome</keyword>
<dbReference type="SUPFAM" id="SSF51735">
    <property type="entry name" value="NAD(P)-binding Rossmann-fold domains"/>
    <property type="match status" value="1"/>
</dbReference>
<dbReference type="Gene3D" id="3.40.50.720">
    <property type="entry name" value="NAD(P)-binding Rossmann-like Domain"/>
    <property type="match status" value="1"/>
</dbReference>
<reference evidence="1" key="1">
    <citation type="submission" date="2021-08" db="EMBL/GenBank/DDBJ databases">
        <title>Hoeflea bacterium WL0058 sp. nov., isolated from the sediment.</title>
        <authorList>
            <person name="Wang L."/>
            <person name="Zhang D."/>
        </authorList>
    </citation>
    <scope>NUCLEOTIDE SEQUENCE</scope>
    <source>
        <strain evidence="1">WL0058</strain>
    </source>
</reference>
<accession>A0AAE2ZJH4</accession>
<sequence length="84" mass="8162">MRRLANRLAMITGAAVGVGKACAGAHAREGARAAIAGFDRARAAGAAVGIGDGALAVRAAAAFERTGGTTVLLTRPAMATAQTG</sequence>
<dbReference type="EMBL" id="JAICBX010000002">
    <property type="protein sequence ID" value="MBW8637924.1"/>
    <property type="molecule type" value="Genomic_DNA"/>
</dbReference>
<evidence type="ECO:0000313" key="1">
    <source>
        <dbReference type="EMBL" id="MBW8637924.1"/>
    </source>
</evidence>
<dbReference type="InterPro" id="IPR036291">
    <property type="entry name" value="NAD(P)-bd_dom_sf"/>
</dbReference>
<organism evidence="1 2">
    <name type="scientific">Flavimaribacter sediminis</name>
    <dbReference type="NCBI Taxonomy" id="2865987"/>
    <lineage>
        <taxon>Bacteria</taxon>
        <taxon>Pseudomonadati</taxon>
        <taxon>Pseudomonadota</taxon>
        <taxon>Alphaproteobacteria</taxon>
        <taxon>Hyphomicrobiales</taxon>
        <taxon>Rhizobiaceae</taxon>
        <taxon>Flavimaribacter</taxon>
    </lineage>
</organism>
<gene>
    <name evidence="1" type="ORF">K1W69_12070</name>
</gene>
<evidence type="ECO:0000313" key="2">
    <source>
        <dbReference type="Proteomes" id="UP001196509"/>
    </source>
</evidence>